<evidence type="ECO:0000256" key="3">
    <source>
        <dbReference type="ARBA" id="ARBA00022741"/>
    </source>
</evidence>
<comment type="similarity">
    <text evidence="1">Belongs to the ABC transporter superfamily.</text>
</comment>
<dbReference type="Pfam" id="PF00005">
    <property type="entry name" value="ABC_tran"/>
    <property type="match status" value="1"/>
</dbReference>
<reference evidence="6" key="1">
    <citation type="submission" date="2020-07" db="EMBL/GenBank/DDBJ databases">
        <title>Huge and variable diversity of episymbiotic CPR bacteria and DPANN archaea in groundwater ecosystems.</title>
        <authorList>
            <person name="He C.Y."/>
            <person name="Keren R."/>
            <person name="Whittaker M."/>
            <person name="Farag I.F."/>
            <person name="Doudna J."/>
            <person name="Cate J.H.D."/>
            <person name="Banfield J.F."/>
        </authorList>
    </citation>
    <scope>NUCLEOTIDE SEQUENCE</scope>
    <source>
        <strain evidence="6">NC_groundwater_580_Pr5_B-0.1um_64_19</strain>
    </source>
</reference>
<evidence type="ECO:0000256" key="2">
    <source>
        <dbReference type="ARBA" id="ARBA00022448"/>
    </source>
</evidence>
<dbReference type="PANTHER" id="PTHR43335">
    <property type="entry name" value="ABC TRANSPORTER, ATP-BINDING PROTEIN"/>
    <property type="match status" value="1"/>
</dbReference>
<evidence type="ECO:0000313" key="7">
    <source>
        <dbReference type="Proteomes" id="UP000779809"/>
    </source>
</evidence>
<feature type="domain" description="ABC transporter" evidence="5">
    <location>
        <begin position="3"/>
        <end position="233"/>
    </location>
</feature>
<keyword evidence="3" id="KW-0547">Nucleotide-binding</keyword>
<evidence type="ECO:0000256" key="1">
    <source>
        <dbReference type="ARBA" id="ARBA00005417"/>
    </source>
</evidence>
<dbReference type="EMBL" id="JACPNR010000006">
    <property type="protein sequence ID" value="MBI2678083.1"/>
    <property type="molecule type" value="Genomic_DNA"/>
</dbReference>
<name>A0A932A7E2_9BACT</name>
<comment type="caution">
    <text evidence="6">The sequence shown here is derived from an EMBL/GenBank/DDBJ whole genome shotgun (WGS) entry which is preliminary data.</text>
</comment>
<dbReference type="PROSITE" id="PS50893">
    <property type="entry name" value="ABC_TRANSPORTER_2"/>
    <property type="match status" value="1"/>
</dbReference>
<keyword evidence="4 6" id="KW-0067">ATP-binding</keyword>
<evidence type="ECO:0000313" key="6">
    <source>
        <dbReference type="EMBL" id="MBI2678083.1"/>
    </source>
</evidence>
<dbReference type="InterPro" id="IPR027417">
    <property type="entry name" value="P-loop_NTPase"/>
</dbReference>
<dbReference type="InterPro" id="IPR003439">
    <property type="entry name" value="ABC_transporter-like_ATP-bd"/>
</dbReference>
<dbReference type="GO" id="GO:0016887">
    <property type="term" value="F:ATP hydrolysis activity"/>
    <property type="evidence" value="ECO:0007669"/>
    <property type="project" value="InterPro"/>
</dbReference>
<dbReference type="Gene3D" id="3.40.50.300">
    <property type="entry name" value="P-loop containing nucleotide triphosphate hydrolases"/>
    <property type="match status" value="1"/>
</dbReference>
<dbReference type="CDD" id="cd03230">
    <property type="entry name" value="ABC_DR_subfamily_A"/>
    <property type="match status" value="1"/>
</dbReference>
<dbReference type="SMART" id="SM00382">
    <property type="entry name" value="AAA"/>
    <property type="match status" value="1"/>
</dbReference>
<dbReference type="InterPro" id="IPR003593">
    <property type="entry name" value="AAA+_ATPase"/>
</dbReference>
<dbReference type="SUPFAM" id="SSF52540">
    <property type="entry name" value="P-loop containing nucleoside triphosphate hydrolases"/>
    <property type="match status" value="1"/>
</dbReference>
<organism evidence="6 7">
    <name type="scientific">Candidatus Korobacter versatilis</name>
    <dbReference type="NCBI Taxonomy" id="658062"/>
    <lineage>
        <taxon>Bacteria</taxon>
        <taxon>Pseudomonadati</taxon>
        <taxon>Acidobacteriota</taxon>
        <taxon>Terriglobia</taxon>
        <taxon>Terriglobales</taxon>
        <taxon>Candidatus Korobacteraceae</taxon>
        <taxon>Candidatus Korobacter</taxon>
    </lineage>
</organism>
<keyword evidence="2" id="KW-0813">Transport</keyword>
<proteinExistence type="inferred from homology"/>
<dbReference type="Proteomes" id="UP000779809">
    <property type="component" value="Unassembled WGS sequence"/>
</dbReference>
<gene>
    <name evidence="6" type="ORF">HYX28_04830</name>
</gene>
<accession>A0A932A7E2</accession>
<sequence>MRLEIQAVSKRYAKVQALRDLSLTIEPGQVIALLGANGAGKTTLLRCLATLVVPDNGKILCDGERLKRGRIDLRRRLAFLPDFPPLFPEMTVVQHIGMVLRVYGFETGEPERVAEVLDGFDMLPLVKAPVARLSRGQSYKAALTAMLVADPELWMFDEPFASGMDPAGIAYFRDECHRATKRGRTIIYSTQILDIAENFCDRVCVIDRGRSVVFASIPELRQEHQVDRGVLDSLFASLRERR</sequence>
<dbReference type="AlphaFoldDB" id="A0A932A7E2"/>
<evidence type="ECO:0000259" key="5">
    <source>
        <dbReference type="PROSITE" id="PS50893"/>
    </source>
</evidence>
<dbReference type="GO" id="GO:0005524">
    <property type="term" value="F:ATP binding"/>
    <property type="evidence" value="ECO:0007669"/>
    <property type="project" value="UniProtKB-KW"/>
</dbReference>
<protein>
    <submittedName>
        <fullName evidence="6">ABC transporter ATP-binding protein</fullName>
    </submittedName>
</protein>
<evidence type="ECO:0000256" key="4">
    <source>
        <dbReference type="ARBA" id="ARBA00022840"/>
    </source>
</evidence>